<name>A0A7I7S5K4_9MYCO</name>
<protein>
    <submittedName>
        <fullName evidence="2">Uncharacterized protein</fullName>
    </submittedName>
</protein>
<evidence type="ECO:0000313" key="2">
    <source>
        <dbReference type="EMBL" id="BBY51760.1"/>
    </source>
</evidence>
<dbReference type="Proteomes" id="UP000467428">
    <property type="component" value="Chromosome"/>
</dbReference>
<dbReference type="AlphaFoldDB" id="A0A7I7S5K4"/>
<geneLocation type="plasmid" evidence="3">
    <name>pjcm18538 dna</name>
</geneLocation>
<gene>
    <name evidence="2" type="ORF">MARA_52280</name>
</gene>
<reference evidence="2 3" key="1">
    <citation type="journal article" date="2019" name="Emerg. Microbes Infect.">
        <title>Comprehensive subspecies identification of 175 nontuberculous mycobacteria species based on 7547 genomic profiles.</title>
        <authorList>
            <person name="Matsumoto Y."/>
            <person name="Kinjo T."/>
            <person name="Motooka D."/>
            <person name="Nabeya D."/>
            <person name="Jung N."/>
            <person name="Uechi K."/>
            <person name="Horii T."/>
            <person name="Iida T."/>
            <person name="Fujita J."/>
            <person name="Nakamura S."/>
        </authorList>
    </citation>
    <scope>NUCLEOTIDE SEQUENCE [LARGE SCALE GENOMIC DNA]</scope>
    <source>
        <strain evidence="2 3">JCM 18538</strain>
    </source>
</reference>
<keyword evidence="3" id="KW-1185">Reference proteome</keyword>
<organism evidence="2 3">
    <name type="scientific">Mycolicibacterium arabiense</name>
    <dbReference type="NCBI Taxonomy" id="1286181"/>
    <lineage>
        <taxon>Bacteria</taxon>
        <taxon>Bacillati</taxon>
        <taxon>Actinomycetota</taxon>
        <taxon>Actinomycetes</taxon>
        <taxon>Mycobacteriales</taxon>
        <taxon>Mycobacteriaceae</taxon>
        <taxon>Mycolicibacterium</taxon>
    </lineage>
</organism>
<evidence type="ECO:0000256" key="1">
    <source>
        <dbReference type="SAM" id="MobiDB-lite"/>
    </source>
</evidence>
<accession>A0A7I7S5K4</accession>
<dbReference type="EMBL" id="AP022593">
    <property type="protein sequence ID" value="BBY51760.1"/>
    <property type="molecule type" value="Genomic_DNA"/>
</dbReference>
<proteinExistence type="predicted"/>
<feature type="region of interest" description="Disordered" evidence="1">
    <location>
        <begin position="1"/>
        <end position="56"/>
    </location>
</feature>
<sequence length="56" mass="5952">MAGRDPEQSESDVQADDHVASTRASNDDDGDYVGRTFADDDFDAGESGAEARAKTE</sequence>
<dbReference type="KEGG" id="marz:MARA_52280"/>
<dbReference type="RefSeq" id="WP_170314491.1">
    <property type="nucleotide sequence ID" value="NZ_AP022593.1"/>
</dbReference>
<evidence type="ECO:0000313" key="3">
    <source>
        <dbReference type="Proteomes" id="UP000467428"/>
    </source>
</evidence>